<sequence length="279" mass="29336">IGNPFYTEIILGAQDAAAEAGYTLLLTDARESGVREREALERALTAVDGLVLATSRMSDSAIRALAKQRPVVVLNRAVADVPSVISDNPDGVRQAVAHLAEKGHRDITYLAGPEASWADGTRWRSLRELAPGSRRLGPYAPTVKGGAEAAADFARQPSGAVLAYNDAMAIGLIRRLTALGARVPGDVSVVGFDNIEAADLVTPALTTVAAPLRAMGRTAVTNVLAIANGAVPHTTEPMVLPSRLVVRRSTAQRRRNSTSPAWGTTNASGSSRRTEDGSR</sequence>
<dbReference type="EMBL" id="OBDY01000034">
    <property type="protein sequence ID" value="SNY69094.1"/>
    <property type="molecule type" value="Genomic_DNA"/>
</dbReference>
<reference evidence="6 7" key="1">
    <citation type="submission" date="2017-09" db="EMBL/GenBank/DDBJ databases">
        <authorList>
            <person name="Ehlers B."/>
            <person name="Leendertz F.H."/>
        </authorList>
    </citation>
    <scope>NUCLEOTIDE SEQUENCE [LARGE SCALE GENOMIC DNA]</scope>
    <source>
        <strain evidence="6 7">CGMCC 4.6857</strain>
    </source>
</reference>
<proteinExistence type="predicted"/>
<evidence type="ECO:0000256" key="3">
    <source>
        <dbReference type="ARBA" id="ARBA00023163"/>
    </source>
</evidence>
<dbReference type="CDD" id="cd06267">
    <property type="entry name" value="PBP1_LacI_sugar_binding-like"/>
    <property type="match status" value="1"/>
</dbReference>
<evidence type="ECO:0000259" key="5">
    <source>
        <dbReference type="Pfam" id="PF13377"/>
    </source>
</evidence>
<feature type="domain" description="Transcriptional regulator LacI/GalR-like sensor" evidence="5">
    <location>
        <begin position="96"/>
        <end position="250"/>
    </location>
</feature>
<evidence type="ECO:0000256" key="1">
    <source>
        <dbReference type="ARBA" id="ARBA00023015"/>
    </source>
</evidence>
<dbReference type="Pfam" id="PF13377">
    <property type="entry name" value="Peripla_BP_3"/>
    <property type="match status" value="1"/>
</dbReference>
<organism evidence="6 7">
    <name type="scientific">Paractinoplanes atraurantiacus</name>
    <dbReference type="NCBI Taxonomy" id="1036182"/>
    <lineage>
        <taxon>Bacteria</taxon>
        <taxon>Bacillati</taxon>
        <taxon>Actinomycetota</taxon>
        <taxon>Actinomycetes</taxon>
        <taxon>Micromonosporales</taxon>
        <taxon>Micromonosporaceae</taxon>
        <taxon>Paractinoplanes</taxon>
    </lineage>
</organism>
<evidence type="ECO:0000313" key="7">
    <source>
        <dbReference type="Proteomes" id="UP000219612"/>
    </source>
</evidence>
<dbReference type="Gene3D" id="3.40.50.2300">
    <property type="match status" value="2"/>
</dbReference>
<dbReference type="AlphaFoldDB" id="A0A285K8Z9"/>
<dbReference type="GO" id="GO:0000976">
    <property type="term" value="F:transcription cis-regulatory region binding"/>
    <property type="evidence" value="ECO:0007669"/>
    <property type="project" value="TreeGrafter"/>
</dbReference>
<keyword evidence="1" id="KW-0805">Transcription regulation</keyword>
<dbReference type="InterPro" id="IPR046335">
    <property type="entry name" value="LacI/GalR-like_sensor"/>
</dbReference>
<dbReference type="SUPFAM" id="SSF53822">
    <property type="entry name" value="Periplasmic binding protein-like I"/>
    <property type="match status" value="1"/>
</dbReference>
<keyword evidence="2" id="KW-0238">DNA-binding</keyword>
<evidence type="ECO:0000256" key="2">
    <source>
        <dbReference type="ARBA" id="ARBA00023125"/>
    </source>
</evidence>
<name>A0A285K8Z9_9ACTN</name>
<evidence type="ECO:0000256" key="4">
    <source>
        <dbReference type="SAM" id="MobiDB-lite"/>
    </source>
</evidence>
<dbReference type="PANTHER" id="PTHR30146:SF109">
    <property type="entry name" value="HTH-TYPE TRANSCRIPTIONAL REGULATOR GALS"/>
    <property type="match status" value="1"/>
</dbReference>
<keyword evidence="3" id="KW-0804">Transcription</keyword>
<accession>A0A285K8Z9</accession>
<dbReference type="InterPro" id="IPR028082">
    <property type="entry name" value="Peripla_BP_I"/>
</dbReference>
<feature type="non-terminal residue" evidence="6">
    <location>
        <position position="1"/>
    </location>
</feature>
<dbReference type="GO" id="GO:0003700">
    <property type="term" value="F:DNA-binding transcription factor activity"/>
    <property type="evidence" value="ECO:0007669"/>
    <property type="project" value="TreeGrafter"/>
</dbReference>
<dbReference type="RefSeq" id="WP_097328166.1">
    <property type="nucleotide sequence ID" value="NZ_OBDY01000034.1"/>
</dbReference>
<protein>
    <submittedName>
        <fullName evidence="6">LacI family transcriptional regulator</fullName>
    </submittedName>
</protein>
<gene>
    <name evidence="6" type="ORF">SAMN05421748_134113</name>
</gene>
<dbReference type="OrthoDB" id="3258243at2"/>
<keyword evidence="7" id="KW-1185">Reference proteome</keyword>
<dbReference type="PANTHER" id="PTHR30146">
    <property type="entry name" value="LACI-RELATED TRANSCRIPTIONAL REPRESSOR"/>
    <property type="match status" value="1"/>
</dbReference>
<feature type="compositionally biased region" description="Polar residues" evidence="4">
    <location>
        <begin position="257"/>
        <end position="271"/>
    </location>
</feature>
<feature type="region of interest" description="Disordered" evidence="4">
    <location>
        <begin position="248"/>
        <end position="279"/>
    </location>
</feature>
<evidence type="ECO:0000313" key="6">
    <source>
        <dbReference type="EMBL" id="SNY69094.1"/>
    </source>
</evidence>
<dbReference type="Proteomes" id="UP000219612">
    <property type="component" value="Unassembled WGS sequence"/>
</dbReference>